<feature type="transmembrane region" description="Helical" evidence="1">
    <location>
        <begin position="199"/>
        <end position="216"/>
    </location>
</feature>
<proteinExistence type="predicted"/>
<keyword evidence="1" id="KW-0472">Membrane</keyword>
<name>A0A0R2KG11_9LACO</name>
<dbReference type="RefSeq" id="WP_027106335.1">
    <property type="nucleotide sequence ID" value="NZ_JQBZ01000025.1"/>
</dbReference>
<dbReference type="STRING" id="1122146.IV53_GL000318"/>
<dbReference type="OrthoDB" id="7057004at2"/>
<dbReference type="Pfam" id="PF06912">
    <property type="entry name" value="DUF1275"/>
    <property type="match status" value="1"/>
</dbReference>
<gene>
    <name evidence="2" type="ORF">IV53_GL000318</name>
</gene>
<reference evidence="2 3" key="1">
    <citation type="journal article" date="2015" name="Genome Announc.">
        <title>Expanding the biotechnology potential of lactobacilli through comparative genomics of 213 strains and associated genera.</title>
        <authorList>
            <person name="Sun Z."/>
            <person name="Harris H.M."/>
            <person name="McCann A."/>
            <person name="Guo C."/>
            <person name="Argimon S."/>
            <person name="Zhang W."/>
            <person name="Yang X."/>
            <person name="Jeffery I.B."/>
            <person name="Cooney J.C."/>
            <person name="Kagawa T.F."/>
            <person name="Liu W."/>
            <person name="Song Y."/>
            <person name="Salvetti E."/>
            <person name="Wrobel A."/>
            <person name="Rasinkangas P."/>
            <person name="Parkhill J."/>
            <person name="Rea M.C."/>
            <person name="O'Sullivan O."/>
            <person name="Ritari J."/>
            <person name="Douillard F.P."/>
            <person name="Paul Ross R."/>
            <person name="Yang R."/>
            <person name="Briner A.E."/>
            <person name="Felis G.E."/>
            <person name="de Vos W.M."/>
            <person name="Barrangou R."/>
            <person name="Klaenhammer T.R."/>
            <person name="Caufield P.W."/>
            <person name="Cui Y."/>
            <person name="Zhang H."/>
            <person name="O'Toole P.W."/>
        </authorList>
    </citation>
    <scope>NUCLEOTIDE SEQUENCE [LARGE SCALE GENOMIC DNA]</scope>
    <source>
        <strain evidence="2 3">DSM 22408</strain>
    </source>
</reference>
<evidence type="ECO:0000256" key="1">
    <source>
        <dbReference type="SAM" id="Phobius"/>
    </source>
</evidence>
<dbReference type="eggNOG" id="COG3619">
    <property type="taxonomic scope" value="Bacteria"/>
</dbReference>
<comment type="caution">
    <text evidence="2">The sequence shown here is derived from an EMBL/GenBank/DDBJ whole genome shotgun (WGS) entry which is preliminary data.</text>
</comment>
<feature type="transmembrane region" description="Helical" evidence="1">
    <location>
        <begin position="59"/>
        <end position="80"/>
    </location>
</feature>
<evidence type="ECO:0000313" key="2">
    <source>
        <dbReference type="EMBL" id="KRN88354.1"/>
    </source>
</evidence>
<dbReference type="PANTHER" id="PTHR37314:SF4">
    <property type="entry name" value="UPF0700 TRANSMEMBRANE PROTEIN YOAK"/>
    <property type="match status" value="1"/>
</dbReference>
<feature type="transmembrane region" description="Helical" evidence="1">
    <location>
        <begin position="92"/>
        <end position="110"/>
    </location>
</feature>
<dbReference type="EMBL" id="JQBZ01000025">
    <property type="protein sequence ID" value="KRN88354.1"/>
    <property type="molecule type" value="Genomic_DNA"/>
</dbReference>
<sequence length="226" mass="25300">MYQKKIQMSESILLAMFLAIGGGFRDAYSYNVRGHVFANAQTGNLVLLSQALARQEWQVAFKFVFPILAFIVGIYITDLIKFAFQNSKKIHWRQIILILEILMLGGVGLIPMEANHFANVIISLACAMQVEGFRNFLGLPMATTMCTGNLRSGTALLSAYTTTKNPLNLKQSHYYYFVVTMFCIGAGLGAVTSDWWGGKSIWLDAVIMVIAFGLMFRKRANFIKIK</sequence>
<feature type="transmembrane region" description="Helical" evidence="1">
    <location>
        <begin position="174"/>
        <end position="193"/>
    </location>
</feature>
<keyword evidence="1" id="KW-1133">Transmembrane helix</keyword>
<accession>A0A0R2KG11</accession>
<dbReference type="InterPro" id="IPR010699">
    <property type="entry name" value="DUF1275"/>
</dbReference>
<evidence type="ECO:0000313" key="3">
    <source>
        <dbReference type="Proteomes" id="UP000051500"/>
    </source>
</evidence>
<evidence type="ECO:0008006" key="4">
    <source>
        <dbReference type="Google" id="ProtNLM"/>
    </source>
</evidence>
<dbReference type="PANTHER" id="PTHR37314">
    <property type="entry name" value="SLR0142 PROTEIN"/>
    <property type="match status" value="1"/>
</dbReference>
<dbReference type="AlphaFoldDB" id="A0A0R2KG11"/>
<protein>
    <recommendedName>
        <fullName evidence="4">DUF1275 domain-containing protein</fullName>
    </recommendedName>
</protein>
<organism evidence="2 3">
    <name type="scientific">Ligilactobacillus ceti DSM 22408</name>
    <dbReference type="NCBI Taxonomy" id="1122146"/>
    <lineage>
        <taxon>Bacteria</taxon>
        <taxon>Bacillati</taxon>
        <taxon>Bacillota</taxon>
        <taxon>Bacilli</taxon>
        <taxon>Lactobacillales</taxon>
        <taxon>Lactobacillaceae</taxon>
        <taxon>Ligilactobacillus</taxon>
    </lineage>
</organism>
<dbReference type="Proteomes" id="UP000051500">
    <property type="component" value="Unassembled WGS sequence"/>
</dbReference>
<dbReference type="PATRIC" id="fig|1122146.4.peg.329"/>
<keyword evidence="3" id="KW-1185">Reference proteome</keyword>
<keyword evidence="1" id="KW-0812">Transmembrane</keyword>